<evidence type="ECO:0000313" key="4">
    <source>
        <dbReference type="WBParaSite" id="MhA1_Contig191.frz3.gene4"/>
    </source>
</evidence>
<name>A0A1I8BD17_MELHA</name>
<organism evidence="3 4">
    <name type="scientific">Meloidogyne hapla</name>
    <name type="common">Root-knot nematode worm</name>
    <dbReference type="NCBI Taxonomy" id="6305"/>
    <lineage>
        <taxon>Eukaryota</taxon>
        <taxon>Metazoa</taxon>
        <taxon>Ecdysozoa</taxon>
        <taxon>Nematoda</taxon>
        <taxon>Chromadorea</taxon>
        <taxon>Rhabditida</taxon>
        <taxon>Tylenchina</taxon>
        <taxon>Tylenchomorpha</taxon>
        <taxon>Tylenchoidea</taxon>
        <taxon>Meloidogynidae</taxon>
        <taxon>Meloidogyninae</taxon>
        <taxon>Meloidogyne</taxon>
    </lineage>
</organism>
<feature type="compositionally biased region" description="Acidic residues" evidence="1">
    <location>
        <begin position="225"/>
        <end position="240"/>
    </location>
</feature>
<accession>A0A1I8BD17</accession>
<feature type="signal peptide" evidence="2">
    <location>
        <begin position="1"/>
        <end position="22"/>
    </location>
</feature>
<feature type="chain" id="PRO_5009315680" evidence="2">
    <location>
        <begin position="23"/>
        <end position="317"/>
    </location>
</feature>
<feature type="region of interest" description="Disordered" evidence="1">
    <location>
        <begin position="44"/>
        <end position="192"/>
    </location>
</feature>
<keyword evidence="2" id="KW-0732">Signal</keyword>
<evidence type="ECO:0000256" key="1">
    <source>
        <dbReference type="SAM" id="MobiDB-lite"/>
    </source>
</evidence>
<keyword evidence="3" id="KW-1185">Reference proteome</keyword>
<feature type="compositionally biased region" description="Basic and acidic residues" evidence="1">
    <location>
        <begin position="162"/>
        <end position="178"/>
    </location>
</feature>
<evidence type="ECO:0000256" key="2">
    <source>
        <dbReference type="SAM" id="SignalP"/>
    </source>
</evidence>
<feature type="compositionally biased region" description="Basic and acidic residues" evidence="1">
    <location>
        <begin position="109"/>
        <end position="125"/>
    </location>
</feature>
<sequence>MLHRFNFLFLAALCLAFVGIYGWGDFFKNGGELVNLDMIEASEDTKEMERKRDEEKKNEKEEDLEVVKPDGTKIRKKELEKQSDKKMEDLKMSESNRNLKGASFNALKFGKDGKPQDKHENHEPCSDEPVVPSAAPSSGNEVLPKRPEYNTIPPPLPSQKPSSDEPKNPKVPEHRRTLTPELPLDGPINGEEVLPKQPVIYSDALSSAKPLLPPLPFGNEKYPSEPEEIEDPIGNEDEDSTSSPLPPPKEEIGDAPSSAKPLLPPHANAKYPTEPKVIKAEDSTSSPPPPPGSTKGKCKLNFWQNLAKKLHVKKYDC</sequence>
<proteinExistence type="predicted"/>
<dbReference type="AlphaFoldDB" id="A0A1I8BD17"/>
<feature type="region of interest" description="Disordered" evidence="1">
    <location>
        <begin position="208"/>
        <end position="298"/>
    </location>
</feature>
<protein>
    <submittedName>
        <fullName evidence="4">Pollen-specific leucine-rich repeat extensin-like protein 1</fullName>
    </submittedName>
</protein>
<dbReference type="WBParaSite" id="MhA1_Contig191.frz3.gene4">
    <property type="protein sequence ID" value="MhA1_Contig191.frz3.gene4"/>
    <property type="gene ID" value="MhA1_Contig191.frz3.gene4"/>
</dbReference>
<dbReference type="Proteomes" id="UP000095281">
    <property type="component" value="Unplaced"/>
</dbReference>
<reference evidence="4" key="1">
    <citation type="submission" date="2016-11" db="UniProtKB">
        <authorList>
            <consortium name="WormBaseParasite"/>
        </authorList>
    </citation>
    <scope>IDENTIFICATION</scope>
</reference>
<evidence type="ECO:0000313" key="3">
    <source>
        <dbReference type="Proteomes" id="UP000095281"/>
    </source>
</evidence>
<feature type="compositionally biased region" description="Basic and acidic residues" evidence="1">
    <location>
        <begin position="44"/>
        <end position="94"/>
    </location>
</feature>